<dbReference type="Gene3D" id="2.170.130.30">
    <property type="match status" value="1"/>
</dbReference>
<name>A0A6A4WWP2_AMPAM</name>
<evidence type="ECO:0000256" key="3">
    <source>
        <dbReference type="ARBA" id="ARBA00022729"/>
    </source>
</evidence>
<dbReference type="InterPro" id="IPR008930">
    <property type="entry name" value="Terpenoid_cyclase/PrenylTrfase"/>
</dbReference>
<evidence type="ECO:0000256" key="4">
    <source>
        <dbReference type="PIRSR" id="PIRSR602157-1"/>
    </source>
</evidence>
<dbReference type="GO" id="GO:0015889">
    <property type="term" value="P:cobalamin transport"/>
    <property type="evidence" value="ECO:0007669"/>
    <property type="project" value="InterPro"/>
</dbReference>
<keyword evidence="2" id="KW-0964">Secreted</keyword>
<gene>
    <name evidence="7" type="ORF">FJT64_018625</name>
</gene>
<evidence type="ECO:0000313" key="8">
    <source>
        <dbReference type="Proteomes" id="UP000440578"/>
    </source>
</evidence>
<dbReference type="OrthoDB" id="6343110at2759"/>
<evidence type="ECO:0000256" key="1">
    <source>
        <dbReference type="ARBA" id="ARBA00004613"/>
    </source>
</evidence>
<keyword evidence="8" id="KW-1185">Reference proteome</keyword>
<protein>
    <submittedName>
        <fullName evidence="7">Uncharacterized protein</fullName>
    </submittedName>
</protein>
<feature type="region of interest" description="Disordered" evidence="6">
    <location>
        <begin position="160"/>
        <end position="182"/>
    </location>
</feature>
<evidence type="ECO:0000256" key="6">
    <source>
        <dbReference type="SAM" id="MobiDB-lite"/>
    </source>
</evidence>
<dbReference type="InterPro" id="IPR002157">
    <property type="entry name" value="Cbl-bd_prot"/>
</dbReference>
<comment type="subcellular location">
    <subcellularLocation>
        <location evidence="1">Secreted</location>
    </subcellularLocation>
</comment>
<sequence>MMRHRVAADDSALPSVELAACLAGAPHRRRNYLRLLTAVEGERAANVSTETLALAVLTLRCMEARGGRRTEHHLTETTRRLAGRQRADGGFGDLQTTLLAHQALTAVTAAGWDSAASLRFILSKRGEDGSLGDVRLTAAAIGVLGGKSLLHVTDTPCHRGQRVGETASLPSDGGRANSELPPPPPPIEVTLWLWIGSEPDLIYRQLVSVQQNASVFECLQLAAQLNKHFQFSSELWPNGHYIHTIDGYRERKEGYRFWLLYTLDSAP</sequence>
<feature type="binding site" evidence="4">
    <location>
        <begin position="241"/>
        <end position="242"/>
    </location>
    <ligand>
        <name>cyanocob(III)alamin</name>
        <dbReference type="ChEBI" id="CHEBI:17439"/>
    </ligand>
</feature>
<keyword evidence="5" id="KW-1015">Disulfide bond</keyword>
<proteinExistence type="predicted"/>
<feature type="binding site" evidence="4">
    <location>
        <position position="93"/>
    </location>
    <ligand>
        <name>cyanocob(III)alamin</name>
        <dbReference type="ChEBI" id="CHEBI:17439"/>
    </ligand>
</feature>
<keyword evidence="4" id="KW-0170">Cobalt</keyword>
<dbReference type="SUPFAM" id="SSF48239">
    <property type="entry name" value="Terpenoid cyclases/Protein prenyltransferases"/>
    <property type="match status" value="1"/>
</dbReference>
<dbReference type="InterPro" id="IPR051588">
    <property type="entry name" value="Cobalamin_Transport"/>
</dbReference>
<evidence type="ECO:0000313" key="7">
    <source>
        <dbReference type="EMBL" id="KAF0310353.1"/>
    </source>
</evidence>
<accession>A0A6A4WWP2</accession>
<feature type="binding site" evidence="4">
    <location>
        <begin position="258"/>
        <end position="260"/>
    </location>
    <ligand>
        <name>cyanocob(III)alamin</name>
        <dbReference type="ChEBI" id="CHEBI:17439"/>
    </ligand>
</feature>
<dbReference type="PANTHER" id="PTHR10559">
    <property type="entry name" value="TRANSCOBALAMIN-1/GASTRIC INTRINSIC FACTOR"/>
    <property type="match status" value="1"/>
</dbReference>
<dbReference type="Proteomes" id="UP000440578">
    <property type="component" value="Unassembled WGS sequence"/>
</dbReference>
<keyword evidence="3" id="KW-0732">Signal</keyword>
<feature type="disulfide bond" evidence="5">
    <location>
        <begin position="21"/>
        <end position="61"/>
    </location>
</feature>
<dbReference type="EMBL" id="VIIS01000315">
    <property type="protein sequence ID" value="KAF0310353.1"/>
    <property type="molecule type" value="Genomic_DNA"/>
</dbReference>
<organism evidence="7 8">
    <name type="scientific">Amphibalanus amphitrite</name>
    <name type="common">Striped barnacle</name>
    <name type="synonym">Balanus amphitrite</name>
    <dbReference type="NCBI Taxonomy" id="1232801"/>
    <lineage>
        <taxon>Eukaryota</taxon>
        <taxon>Metazoa</taxon>
        <taxon>Ecdysozoa</taxon>
        <taxon>Arthropoda</taxon>
        <taxon>Crustacea</taxon>
        <taxon>Multicrustacea</taxon>
        <taxon>Cirripedia</taxon>
        <taxon>Thoracica</taxon>
        <taxon>Thoracicalcarea</taxon>
        <taxon>Balanomorpha</taxon>
        <taxon>Balanoidea</taxon>
        <taxon>Balanidae</taxon>
        <taxon>Amphibalaninae</taxon>
        <taxon>Amphibalanus</taxon>
    </lineage>
</organism>
<dbReference type="GO" id="GO:0031419">
    <property type="term" value="F:cobalamin binding"/>
    <property type="evidence" value="ECO:0007669"/>
    <property type="project" value="InterPro"/>
</dbReference>
<dbReference type="AlphaFoldDB" id="A0A6A4WWP2"/>
<reference evidence="7 8" key="1">
    <citation type="submission" date="2019-07" db="EMBL/GenBank/DDBJ databases">
        <title>Draft genome assembly of a fouling barnacle, Amphibalanus amphitrite (Darwin, 1854): The first reference genome for Thecostraca.</title>
        <authorList>
            <person name="Kim W."/>
        </authorList>
    </citation>
    <scope>NUCLEOTIDE SEQUENCE [LARGE SCALE GENOMIC DNA]</scope>
    <source>
        <strain evidence="7">SNU_AA5</strain>
        <tissue evidence="7">Soma without cirri and trophi</tissue>
    </source>
</reference>
<dbReference type="GO" id="GO:0005615">
    <property type="term" value="C:extracellular space"/>
    <property type="evidence" value="ECO:0007669"/>
    <property type="project" value="TreeGrafter"/>
</dbReference>
<dbReference type="Gene3D" id="1.50.10.20">
    <property type="match status" value="1"/>
</dbReference>
<comment type="caution">
    <text evidence="7">The sequence shown here is derived from an EMBL/GenBank/DDBJ whole genome shotgun (WGS) entry which is preliminary data.</text>
</comment>
<dbReference type="PANTHER" id="PTHR10559:SF18">
    <property type="entry name" value="TRANSCOBALAMIN II"/>
    <property type="match status" value="1"/>
</dbReference>
<evidence type="ECO:0000256" key="2">
    <source>
        <dbReference type="ARBA" id="ARBA00022525"/>
    </source>
</evidence>
<evidence type="ECO:0000256" key="5">
    <source>
        <dbReference type="PIRSR" id="PIRSR602157-2"/>
    </source>
</evidence>
<dbReference type="Pfam" id="PF01122">
    <property type="entry name" value="Cobalamin_bind"/>
    <property type="match status" value="1"/>
</dbReference>